<dbReference type="PANTHER" id="PTHR36117:SF3">
    <property type="entry name" value="4-HYDROXYPHENYLACETATE 3-MONOOXYGENASE-RELATED"/>
    <property type="match status" value="1"/>
</dbReference>
<dbReference type="AlphaFoldDB" id="A0A852U6G4"/>
<feature type="domain" description="HpaB/PvcC/4-BUDH N-terminal" evidence="6">
    <location>
        <begin position="35"/>
        <end position="292"/>
    </location>
</feature>
<comment type="caution">
    <text evidence="7">The sequence shown here is derived from an EMBL/GenBank/DDBJ whole genome shotgun (WGS) entry which is preliminary data.</text>
</comment>
<evidence type="ECO:0000256" key="3">
    <source>
        <dbReference type="ARBA" id="ARBA00023002"/>
    </source>
</evidence>
<evidence type="ECO:0000259" key="6">
    <source>
        <dbReference type="Pfam" id="PF11794"/>
    </source>
</evidence>
<evidence type="ECO:0000259" key="5">
    <source>
        <dbReference type="Pfam" id="PF03241"/>
    </source>
</evidence>
<dbReference type="PIRSF" id="PIRSF000331">
    <property type="entry name" value="HpaA_HpaB"/>
    <property type="match status" value="1"/>
</dbReference>
<feature type="binding site" evidence="4">
    <location>
        <position position="212"/>
    </location>
    <ligand>
        <name>FAD</name>
        <dbReference type="ChEBI" id="CHEBI:57692"/>
    </ligand>
</feature>
<accession>A0A852U6G4</accession>
<gene>
    <name evidence="7" type="ORF">HDA32_005583</name>
</gene>
<name>A0A852U6G4_9ACTN</name>
<dbReference type="Pfam" id="PF11794">
    <property type="entry name" value="HpaB_N"/>
    <property type="match status" value="1"/>
</dbReference>
<proteinExistence type="predicted"/>
<organism evidence="7 8">
    <name type="scientific">Spinactinospora alkalitolerans</name>
    <dbReference type="NCBI Taxonomy" id="687207"/>
    <lineage>
        <taxon>Bacteria</taxon>
        <taxon>Bacillati</taxon>
        <taxon>Actinomycetota</taxon>
        <taxon>Actinomycetes</taxon>
        <taxon>Streptosporangiales</taxon>
        <taxon>Nocardiopsidaceae</taxon>
        <taxon>Spinactinospora</taxon>
    </lineage>
</organism>
<dbReference type="InterPro" id="IPR004925">
    <property type="entry name" value="HpaB/PvcC/4-BUDH"/>
</dbReference>
<dbReference type="Gene3D" id="2.40.110.10">
    <property type="entry name" value="Butyryl-CoA Dehydrogenase, subunit A, domain 2"/>
    <property type="match status" value="1"/>
</dbReference>
<sequence>MELDMPCARETSGPVIACFQSVNSSERTAFMLRAGDEYLASIQDGRQVYVGRDLVADVTTHRGFAGPARIVARLFDRSSADPSLSYVEQETGEKTNVNFLRPRSGEDLTLRRRLHTAWADESNGLFGRSPDHVAAMVTGMACRPEVTGNDQYAENLLNYWRHIRDNDLYLSFAVLPPAGSKSVKSSAVQNAMRVVETSEAGVKVRGFKMLATGGALCHEILVGNAQPLRSGDEAVAVSFGIAANHPGVKILARKPYAAHAVSNVDDPLADFDESDAAIYFDDVVVPWDRIFVLDDPKASYGLFVETPGHTLGNAQAHIRLLAKMRFMLAAAKRLGDALEFTGNPAVQGVLGGLAARVKMLEASVIAQESQPTRWDHGFVSQNREFMYANSNWSMEYFSDFATEMRHMLASHAFQQPADVGAFGNEYTRKLFLELHRTDDFEVAMSRYRLIRLMWGMVGSELASRNNQYELFYAGPPHVTRSRMYDCFDWESAEARVDAFLAQTAAADGIA</sequence>
<dbReference type="SUPFAM" id="SSF47203">
    <property type="entry name" value="Acyl-CoA dehydrogenase C-terminal domain-like"/>
    <property type="match status" value="1"/>
</dbReference>
<dbReference type="Gene3D" id="1.10.3140.10">
    <property type="entry name" value="4-hydroxybutyryl-coa dehydratase, domain 1"/>
    <property type="match status" value="1"/>
</dbReference>
<dbReference type="GO" id="GO:0016627">
    <property type="term" value="F:oxidoreductase activity, acting on the CH-CH group of donors"/>
    <property type="evidence" value="ECO:0007669"/>
    <property type="project" value="InterPro"/>
</dbReference>
<evidence type="ECO:0000256" key="4">
    <source>
        <dbReference type="PIRSR" id="PIRSR000331-2"/>
    </source>
</evidence>
<dbReference type="RefSeq" id="WP_179645940.1">
    <property type="nucleotide sequence ID" value="NZ_BAAAYY010000030.1"/>
</dbReference>
<keyword evidence="8" id="KW-1185">Reference proteome</keyword>
<dbReference type="InterPro" id="IPR036250">
    <property type="entry name" value="AcylCo_DH-like_C"/>
</dbReference>
<dbReference type="InterPro" id="IPR024719">
    <property type="entry name" value="HpaB/PvcC/4-BUDH_C"/>
</dbReference>
<evidence type="ECO:0000256" key="1">
    <source>
        <dbReference type="ARBA" id="ARBA00022630"/>
    </source>
</evidence>
<evidence type="ECO:0000256" key="2">
    <source>
        <dbReference type="ARBA" id="ARBA00022827"/>
    </source>
</evidence>
<reference evidence="7 8" key="1">
    <citation type="submission" date="2020-07" db="EMBL/GenBank/DDBJ databases">
        <title>Sequencing the genomes of 1000 actinobacteria strains.</title>
        <authorList>
            <person name="Klenk H.-P."/>
        </authorList>
    </citation>
    <scope>NUCLEOTIDE SEQUENCE [LARGE SCALE GENOMIC DNA]</scope>
    <source>
        <strain evidence="7 8">CXB654</strain>
    </source>
</reference>
<evidence type="ECO:0000313" key="8">
    <source>
        <dbReference type="Proteomes" id="UP000589036"/>
    </source>
</evidence>
<feature type="domain" description="HpaB/PvcC/4-BUDH C-terminal" evidence="5">
    <location>
        <begin position="302"/>
        <end position="500"/>
    </location>
</feature>
<keyword evidence="2 4" id="KW-0274">FAD</keyword>
<dbReference type="EC" id="1.14.14.9" evidence="7"/>
<evidence type="ECO:0000313" key="7">
    <source>
        <dbReference type="EMBL" id="NYE50463.1"/>
    </source>
</evidence>
<dbReference type="GO" id="GO:0052881">
    <property type="term" value="F:4-hydroxyphenylacetate 3-monooxygenase activity"/>
    <property type="evidence" value="ECO:0007669"/>
    <property type="project" value="UniProtKB-EC"/>
</dbReference>
<protein>
    <submittedName>
        <fullName evidence="7">4-hydroxyphenylacetate 3-monooxygenase</fullName>
        <ecNumber evidence="7">1.14.14.9</ecNumber>
    </submittedName>
</protein>
<dbReference type="InterPro" id="IPR046373">
    <property type="entry name" value="Acyl-CoA_Oxase/DH_mid-dom_sf"/>
</dbReference>
<dbReference type="EMBL" id="JACCCC010000001">
    <property type="protein sequence ID" value="NYE50463.1"/>
    <property type="molecule type" value="Genomic_DNA"/>
</dbReference>
<dbReference type="Gene3D" id="1.20.140.10">
    <property type="entry name" value="Butyryl-CoA Dehydrogenase, subunit A, domain 3"/>
    <property type="match status" value="1"/>
</dbReference>
<dbReference type="Proteomes" id="UP000589036">
    <property type="component" value="Unassembled WGS sequence"/>
</dbReference>
<dbReference type="InterPro" id="IPR009100">
    <property type="entry name" value="AcylCoA_DH/oxidase_NM_dom_sf"/>
</dbReference>
<dbReference type="Pfam" id="PF03241">
    <property type="entry name" value="HpaB"/>
    <property type="match status" value="1"/>
</dbReference>
<keyword evidence="3 7" id="KW-0560">Oxidoreductase</keyword>
<dbReference type="InterPro" id="IPR024674">
    <property type="entry name" value="HpaB/PvcC/4-BUDH_N"/>
</dbReference>
<keyword evidence="7" id="KW-0503">Monooxygenase</keyword>
<dbReference type="SUPFAM" id="SSF56645">
    <property type="entry name" value="Acyl-CoA dehydrogenase NM domain-like"/>
    <property type="match status" value="1"/>
</dbReference>
<keyword evidence="1" id="KW-0285">Flavoprotein</keyword>
<dbReference type="PANTHER" id="PTHR36117">
    <property type="entry name" value="4-HYDROXYPHENYLACETATE 3-MONOOXYGENASE-RELATED"/>
    <property type="match status" value="1"/>
</dbReference>